<accession>A0A8I6RP27</accession>
<organism evidence="3 4">
    <name type="scientific">Cimex lectularius</name>
    <name type="common">Bed bug</name>
    <name type="synonym">Acanthia lectularia</name>
    <dbReference type="NCBI Taxonomy" id="79782"/>
    <lineage>
        <taxon>Eukaryota</taxon>
        <taxon>Metazoa</taxon>
        <taxon>Ecdysozoa</taxon>
        <taxon>Arthropoda</taxon>
        <taxon>Hexapoda</taxon>
        <taxon>Insecta</taxon>
        <taxon>Pterygota</taxon>
        <taxon>Neoptera</taxon>
        <taxon>Paraneoptera</taxon>
        <taxon>Hemiptera</taxon>
        <taxon>Heteroptera</taxon>
        <taxon>Panheteroptera</taxon>
        <taxon>Cimicomorpha</taxon>
        <taxon>Cimicidae</taxon>
        <taxon>Cimex</taxon>
    </lineage>
</organism>
<dbReference type="GeneID" id="106666104"/>
<dbReference type="OrthoDB" id="6625900at2759"/>
<evidence type="ECO:0000256" key="2">
    <source>
        <dbReference type="SAM" id="SignalP"/>
    </source>
</evidence>
<protein>
    <recommendedName>
        <fullName evidence="5">PKD/REJ-like domain-containing protein</fullName>
    </recommendedName>
</protein>
<evidence type="ECO:0000313" key="3">
    <source>
        <dbReference type="EnsemblMetazoa" id="XP_014248496.1"/>
    </source>
</evidence>
<dbReference type="EnsemblMetazoa" id="XM_014393010.2">
    <property type="protein sequence ID" value="XP_014248496.1"/>
    <property type="gene ID" value="LOC106666104"/>
</dbReference>
<proteinExistence type="predicted"/>
<dbReference type="Proteomes" id="UP000494040">
    <property type="component" value="Unassembled WGS sequence"/>
</dbReference>
<dbReference type="RefSeq" id="XP_014248496.1">
    <property type="nucleotide sequence ID" value="XM_014393010.2"/>
</dbReference>
<name>A0A8I6RP27_CIMLE</name>
<feature type="transmembrane region" description="Helical" evidence="1">
    <location>
        <begin position="1482"/>
        <end position="1507"/>
    </location>
</feature>
<evidence type="ECO:0000256" key="1">
    <source>
        <dbReference type="SAM" id="Phobius"/>
    </source>
</evidence>
<keyword evidence="1" id="KW-0812">Transmembrane</keyword>
<keyword evidence="1" id="KW-1133">Transmembrane helix</keyword>
<reference evidence="3" key="1">
    <citation type="submission" date="2022-01" db="UniProtKB">
        <authorList>
            <consortium name="EnsemblMetazoa"/>
        </authorList>
    </citation>
    <scope>IDENTIFICATION</scope>
</reference>
<keyword evidence="4" id="KW-1185">Reference proteome</keyword>
<sequence>MNLLIAFFFFIFTIQDTLAVPKIIKLLEGTQIENSNTLIESIGSTKWMARNSTKYKPNILTEFIDSPENDFATIWYNMYVANKLQWKPEKYMMSCKEEEEYINLCGECVGGTTEKDDNFGLDNCGVCYGLQRCSNECKESSIETIEEEESDCMQILGMKPNVVDVNGSSAKTTVQIIATELKIKDITCSALFGNNDMGNVEAEEKEWGLVLHFEKAKNEGKIELFCNTSEGVEFRHEMLAVDSSKLKPISTDKHFLEYGKESKIMMRVTNLYALTDLVCFGKQDGQIVYKYWTNDIQGNSLSSEVYCEGIWPTGPSDMEFGLAYTESSMDTAQTIKISVFAPDPKVIKTKHKGNQISIVFDRNIPTTLNCNNLKGQPPIGKGATCEIAANEFRINLGQDSKIKKGQHLTISLSNTKAYTTILDDLKVDEKSIIAGPSKVCRDETVKYKLTGDESAANWSIAYTNKFLGQASPGSLQRMNLLLWRNIREKRSQWDNTKQISINTSLLMQDTEYELKALSRNSNGDLMKFSKSITVSKHKSPLVYIQGVNKVDSRTDIMFEAQIICQEKENLMVMWKTGENKELLQEGSKLYIKASDQNNKLRSIIVELLNKDKIVYQDKISVKFEMDEFNPPTYIDQIVVGTGHNIEIPINNHGERKFLWQCFTELGKECRTAGKDPKPIETVGTIDDSLLFIPRGMLPVGRYAIEIKKTMNGTSSAKIVQLRVIFGEPPFLSLKNIKIDTNIKVNLRISDVIGSCEVSVGTLMANNYTYIDLKEIFSPEKVEGTPLNPINKDYSFKLPEKILKFGAKYKFRFSVNCGALSQSYIIFSVPLKEPVKTGDLEVTPLMGSALITLFKLNVKHMAEENTIYDYGYIFKDTYYYLEKKLDPSAAIYLLPGQVKPFVKVCQIGKICRTVTGSEINVHGETIDPVATKNVLDSYKTAIKSGFHEFAVGNAKTLTESSKPNEETYRNITTVMNQILHETIDKMGLLLQKDISKVNDALDLLQSSMKIVDMMETSDESREKIITFRDKIQAAFKKKTDNLVQSAVMKVEPRAKRQVEREPKKISDKKTIEVLLEASIWDIQKLNNKTEMLKQKETIINRLPDDLSQLCNAVTSTPLQMNSTIKLRAVKLNKNTIRQYTDCGSDCKVGQSTLPKNLFKKNNYTDGVCLGEIFLPYNFSSDLWNNSSETHMVRASGVYINKVFRYTGDIVIKDTENITGRSTIFLWPEIPPDEANSTKCFSWANTTGWTSLCKTLKLIMVENRIARECNCPLQGIYALFKLNSQIETTGSPNIAVNLTVVPTIEAEKETTTMTTVNPPAKPKAVTVNTIPHTETVQTVASNKLNITTEMVTTIVAPTLTPLHMTTLRENVTYIATFTINENFNKTIGYKKTEFENKIKQQLVENVKLSNETDLEVNNENDNIKITLKLLSEDAKVPSAMIKLADTLLKGELQLKGLDNKDLRISGQKIELYRGNVQTSSSSSFIIVISCGVFILIICVVAVLLSGVFLKWRRELRAMNFLQSMETYSRPKYLRLHESSSLDAMERSFSDQASQQRPGELDSGIVLTVDPNKISSKYQSINNMTTSA</sequence>
<evidence type="ECO:0000313" key="4">
    <source>
        <dbReference type="Proteomes" id="UP000494040"/>
    </source>
</evidence>
<dbReference type="KEGG" id="clec:106666104"/>
<keyword evidence="2" id="KW-0732">Signal</keyword>
<keyword evidence="1" id="KW-0472">Membrane</keyword>
<feature type="chain" id="PRO_5035294085" description="PKD/REJ-like domain-containing protein" evidence="2">
    <location>
        <begin position="20"/>
        <end position="1585"/>
    </location>
</feature>
<feature type="signal peptide" evidence="2">
    <location>
        <begin position="1"/>
        <end position="19"/>
    </location>
</feature>
<evidence type="ECO:0008006" key="5">
    <source>
        <dbReference type="Google" id="ProtNLM"/>
    </source>
</evidence>